<dbReference type="OrthoDB" id="1931494at2759"/>
<feature type="transmembrane region" description="Helical" evidence="10">
    <location>
        <begin position="427"/>
        <end position="450"/>
    </location>
</feature>
<dbReference type="PANTHER" id="PTHR34590:SF6">
    <property type="entry name" value="RECEPTOR-LIKE KINASE"/>
    <property type="match status" value="1"/>
</dbReference>
<dbReference type="AlphaFoldDB" id="A0A835U5X2"/>
<evidence type="ECO:0000256" key="8">
    <source>
        <dbReference type="ARBA" id="ARBA00023136"/>
    </source>
</evidence>
<evidence type="ECO:0000313" key="14">
    <source>
        <dbReference type="Proteomes" id="UP000636800"/>
    </source>
</evidence>
<dbReference type="Pfam" id="PF12819">
    <property type="entry name" value="Malectin_like"/>
    <property type="match status" value="1"/>
</dbReference>
<reference evidence="13 14" key="1">
    <citation type="journal article" date="2020" name="Nat. Food">
        <title>A phased Vanilla planifolia genome enables genetic improvement of flavour and production.</title>
        <authorList>
            <person name="Hasing T."/>
            <person name="Tang H."/>
            <person name="Brym M."/>
            <person name="Khazi F."/>
            <person name="Huang T."/>
            <person name="Chambers A.H."/>
        </authorList>
    </citation>
    <scope>NUCLEOTIDE SEQUENCE [LARGE SCALE GENOMIC DNA]</scope>
    <source>
        <tissue evidence="13">Leaf</tissue>
    </source>
</reference>
<keyword evidence="7 10" id="KW-1133">Transmembrane helix</keyword>
<dbReference type="FunFam" id="2.60.120.430:FF:000001">
    <property type="entry name" value="Receptor-like protein kinase FERONIA"/>
    <property type="match status" value="1"/>
</dbReference>
<feature type="domain" description="Malectin-like" evidence="12">
    <location>
        <begin position="63"/>
        <end position="399"/>
    </location>
</feature>
<evidence type="ECO:0000256" key="5">
    <source>
        <dbReference type="ARBA" id="ARBA00022741"/>
    </source>
</evidence>
<accession>A0A835U5X2</accession>
<proteinExistence type="predicted"/>
<comment type="caution">
    <text evidence="13">The sequence shown here is derived from an EMBL/GenBank/DDBJ whole genome shotgun (WGS) entry which is preliminary data.</text>
</comment>
<feature type="chain" id="PRO_5032426914" description="Malectin-like domain-containing protein" evidence="11">
    <location>
        <begin position="26"/>
        <end position="480"/>
    </location>
</feature>
<keyword evidence="4 11" id="KW-0732">Signal</keyword>
<gene>
    <name evidence="13" type="ORF">HPP92_026758</name>
</gene>
<keyword evidence="14" id="KW-1185">Reference proteome</keyword>
<keyword evidence="2" id="KW-0808">Transferase</keyword>
<feature type="signal peptide" evidence="11">
    <location>
        <begin position="1"/>
        <end position="25"/>
    </location>
</feature>
<evidence type="ECO:0000259" key="12">
    <source>
        <dbReference type="Pfam" id="PF12819"/>
    </source>
</evidence>
<protein>
    <recommendedName>
        <fullName evidence="12">Malectin-like domain-containing protein</fullName>
    </recommendedName>
</protein>
<dbReference type="InterPro" id="IPR024788">
    <property type="entry name" value="Malectin-like_Carb-bd_dom"/>
</dbReference>
<evidence type="ECO:0000256" key="9">
    <source>
        <dbReference type="ARBA" id="ARBA00023180"/>
    </source>
</evidence>
<evidence type="ECO:0000256" key="11">
    <source>
        <dbReference type="SAM" id="SignalP"/>
    </source>
</evidence>
<dbReference type="GO" id="GO:0004714">
    <property type="term" value="F:transmembrane receptor protein tyrosine kinase activity"/>
    <property type="evidence" value="ECO:0007669"/>
    <property type="project" value="InterPro"/>
</dbReference>
<comment type="subcellular location">
    <subcellularLocation>
        <location evidence="1">Membrane</location>
        <topology evidence="1">Single-pass type I membrane protein</topology>
    </subcellularLocation>
</comment>
<dbReference type="Gene3D" id="2.60.120.430">
    <property type="entry name" value="Galactose-binding lectin"/>
    <property type="match status" value="2"/>
</dbReference>
<dbReference type="FunFam" id="2.60.120.430:FF:000005">
    <property type="entry name" value="Putative receptor-like protein kinase"/>
    <property type="match status" value="1"/>
</dbReference>
<evidence type="ECO:0000256" key="3">
    <source>
        <dbReference type="ARBA" id="ARBA00022692"/>
    </source>
</evidence>
<keyword evidence="5" id="KW-0547">Nucleotide-binding</keyword>
<name>A0A835U5X2_VANPL</name>
<keyword evidence="3 10" id="KW-0812">Transmembrane</keyword>
<evidence type="ECO:0000256" key="2">
    <source>
        <dbReference type="ARBA" id="ARBA00022679"/>
    </source>
</evidence>
<dbReference type="EMBL" id="JADCNL010000087">
    <property type="protein sequence ID" value="KAG0450789.1"/>
    <property type="molecule type" value="Genomic_DNA"/>
</dbReference>
<dbReference type="GO" id="GO:0005524">
    <property type="term" value="F:ATP binding"/>
    <property type="evidence" value="ECO:0007669"/>
    <property type="project" value="UniProtKB-KW"/>
</dbReference>
<keyword evidence="9" id="KW-0325">Glycoprotein</keyword>
<evidence type="ECO:0000256" key="7">
    <source>
        <dbReference type="ARBA" id="ARBA00022989"/>
    </source>
</evidence>
<organism evidence="13 14">
    <name type="scientific">Vanilla planifolia</name>
    <name type="common">Vanilla</name>
    <dbReference type="NCBI Taxonomy" id="51239"/>
    <lineage>
        <taxon>Eukaryota</taxon>
        <taxon>Viridiplantae</taxon>
        <taxon>Streptophyta</taxon>
        <taxon>Embryophyta</taxon>
        <taxon>Tracheophyta</taxon>
        <taxon>Spermatophyta</taxon>
        <taxon>Magnoliopsida</taxon>
        <taxon>Liliopsida</taxon>
        <taxon>Asparagales</taxon>
        <taxon>Orchidaceae</taxon>
        <taxon>Vanilloideae</taxon>
        <taxon>Vanilleae</taxon>
        <taxon>Vanilla</taxon>
    </lineage>
</organism>
<evidence type="ECO:0000313" key="13">
    <source>
        <dbReference type="EMBL" id="KAG0450789.1"/>
    </source>
</evidence>
<dbReference type="PANTHER" id="PTHR34590">
    <property type="entry name" value="OS03G0124300 PROTEIN-RELATED"/>
    <property type="match status" value="1"/>
</dbReference>
<evidence type="ECO:0000256" key="10">
    <source>
        <dbReference type="SAM" id="Phobius"/>
    </source>
</evidence>
<keyword evidence="6" id="KW-0067">ATP-binding</keyword>
<evidence type="ECO:0000256" key="6">
    <source>
        <dbReference type="ARBA" id="ARBA00022840"/>
    </source>
</evidence>
<evidence type="ECO:0000256" key="1">
    <source>
        <dbReference type="ARBA" id="ARBA00004479"/>
    </source>
</evidence>
<evidence type="ECO:0000256" key="4">
    <source>
        <dbReference type="ARBA" id="ARBA00022729"/>
    </source>
</evidence>
<dbReference type="Proteomes" id="UP000636800">
    <property type="component" value="Unassembled WGS sequence"/>
</dbReference>
<sequence>MGNLPNPRHMLIILFFSSVLRSSFSFSSALFSPPDNLLVDCGSSYSTGLNDRRIFLPDFNGDSVRLISDEPSFAVAAKNNLVLEDETYAPLYRTARVFTGSSSYVFRINNKGTHIVRLHFYPFSNSDQDLSSAQFHVVASGFVLLRNFTASANLSSSVKEFIIRVEVDELTISFVPSTFLSLAFVNAIEVISAPADLIRDTGRLVQPNNVETFNGLSNQVLETLFRVNVGGPKVTPFNDTLWRTWSPDNAFFHSNFSTKTVYFSGRIMYQKYGASREVAPDNVYNTARVLVANSSDLISRMTWSFPVNQGYRYLVRMHLCDIASLALNELYFSVYINGYLAYEDFDISAATSHYLASPYYVDFVVDAGSSGILSVSIGPSTFGESSIVNGILNGLEILKINNSVRSFDMELPIAFLVHRSTEGALTAAFRSLICWFAFVLLIVSGFMSIWRWGIQPRNHITWSPLSMNAQESQITKADQF</sequence>
<dbReference type="InterPro" id="IPR045272">
    <property type="entry name" value="ANXUR1/2-like"/>
</dbReference>
<keyword evidence="8 10" id="KW-0472">Membrane</keyword>
<dbReference type="GO" id="GO:0016020">
    <property type="term" value="C:membrane"/>
    <property type="evidence" value="ECO:0007669"/>
    <property type="project" value="UniProtKB-SubCell"/>
</dbReference>